<gene>
    <name evidence="2" type="ORF">FPZ54_12470</name>
</gene>
<dbReference type="EMBL" id="CP042239">
    <property type="protein sequence ID" value="QDX26743.1"/>
    <property type="molecule type" value="Genomic_DNA"/>
</dbReference>
<dbReference type="InterPro" id="IPR011856">
    <property type="entry name" value="tRNA_endonuc-like_dom_sf"/>
</dbReference>
<protein>
    <submittedName>
        <fullName evidence="2">DUF91 domain-containing protein</fullName>
    </submittedName>
</protein>
<keyword evidence="3" id="KW-1185">Reference proteome</keyword>
<dbReference type="GO" id="GO:0004519">
    <property type="term" value="F:endonuclease activity"/>
    <property type="evidence" value="ECO:0007669"/>
    <property type="project" value="InterPro"/>
</dbReference>
<reference evidence="2 3" key="1">
    <citation type="submission" date="2019-07" db="EMBL/GenBank/DDBJ databases">
        <title>Sphingomonas alkalisoli sp. nov., isolated from rhizosphere soil of Suaedae salsa.</title>
        <authorList>
            <person name="Zhang H."/>
            <person name="Xu L."/>
            <person name="Zhang J.-X."/>
            <person name="Sun J.-Q."/>
        </authorList>
    </citation>
    <scope>NUCLEOTIDE SEQUENCE [LARGE SCALE GENOMIC DNA]</scope>
    <source>
        <strain evidence="2 3">XS-10</strain>
    </source>
</reference>
<dbReference type="Gene3D" id="3.40.1350.10">
    <property type="match status" value="1"/>
</dbReference>
<dbReference type="GO" id="GO:0003676">
    <property type="term" value="F:nucleic acid binding"/>
    <property type="evidence" value="ECO:0007669"/>
    <property type="project" value="InterPro"/>
</dbReference>
<dbReference type="InterPro" id="IPR048301">
    <property type="entry name" value="NucS_C"/>
</dbReference>
<dbReference type="Proteomes" id="UP000318055">
    <property type="component" value="Chromosome"/>
</dbReference>
<name>A0A518RH10_9SPHN</name>
<dbReference type="Pfam" id="PF01939">
    <property type="entry name" value="NucS_C"/>
    <property type="match status" value="1"/>
</dbReference>
<organism evidence="2 3">
    <name type="scientific">Sphingomonas suaedae</name>
    <dbReference type="NCBI Taxonomy" id="2599297"/>
    <lineage>
        <taxon>Bacteria</taxon>
        <taxon>Pseudomonadati</taxon>
        <taxon>Pseudomonadota</taxon>
        <taxon>Alphaproteobacteria</taxon>
        <taxon>Sphingomonadales</taxon>
        <taxon>Sphingomonadaceae</taxon>
        <taxon>Sphingomonas</taxon>
    </lineage>
</organism>
<accession>A0A518RH10</accession>
<dbReference type="RefSeq" id="WP_145847657.1">
    <property type="nucleotide sequence ID" value="NZ_CP042239.1"/>
</dbReference>
<evidence type="ECO:0000313" key="3">
    <source>
        <dbReference type="Proteomes" id="UP000318055"/>
    </source>
</evidence>
<feature type="domain" description="Endonuclease NucS C-terminal" evidence="1">
    <location>
        <begin position="27"/>
        <end position="119"/>
    </location>
</feature>
<evidence type="ECO:0000259" key="1">
    <source>
        <dbReference type="Pfam" id="PF01939"/>
    </source>
</evidence>
<dbReference type="KEGG" id="ssua:FPZ54_12470"/>
<dbReference type="OrthoDB" id="8477544at2"/>
<sequence>MCAKHRVMTVSPPEHDTKPVLGLFANEAEFRDHLASHLDLVAASLTLLQTEYGLDNPNGTGGRIDILARDAFDHVICIEIKRSDNSARSTLNELGKYVTLLVERDRVPKEMIRCIVVSTHWSELLLPLSYFAYASGVDVTALHAVVEGDAIILRPVALKPLQFLPQLSPDMDLIRFEAADPRQRYADFIVARAVQMPFVRLALFLFAAKPTLPEGRPAFPMVVCVWRVPDGLHERIEAVTGKKIGSHFPYAAPGWEPEADAKDWIGDVPHEDLPEFAHAWTHGTPEKLQSLDTHYTLDRVIRVGDWPRIEAINDDARLLKAALAVSPLGGSGRANRNSYRVIVSPTVATSWAMAVEGFLDFIAFEPRWLAAARTYLEQLVGANISVELHAFDKKHFLYAVHQARFHPDAMLGYFEIVCRAGDTVFNGLHGYYTWDGSTCPDDAEAAVYRTYGDEARAMFAIWSAVDVERYEIANAIHGFIPVIDWLDETGTLNAGRPAFRHTLQDFVRANPDYCAQISAVLGRCGELPTDSSA</sequence>
<evidence type="ECO:0000313" key="2">
    <source>
        <dbReference type="EMBL" id="QDX26743.1"/>
    </source>
</evidence>
<proteinExistence type="predicted"/>
<dbReference type="AlphaFoldDB" id="A0A518RH10"/>